<reference evidence="4" key="1">
    <citation type="submission" date="2017-02" db="EMBL/GenBank/DDBJ databases">
        <title>Comparative genomics and description of representatives of a novel lineage of planctomycetes thriving in anoxic sediments.</title>
        <authorList>
            <person name="Spring S."/>
            <person name="Bunk B."/>
            <person name="Sproer C."/>
            <person name="Klenk H.-P."/>
        </authorList>
    </citation>
    <scope>NUCLEOTIDE SEQUENCE [LARGE SCALE GENOMIC DNA]</scope>
    <source>
        <strain evidence="4">L21-RPul-D3</strain>
    </source>
</reference>
<keyword evidence="3" id="KW-0418">Kinase</keyword>
<keyword evidence="3" id="KW-0808">Transferase</keyword>
<dbReference type="InterPro" id="IPR051043">
    <property type="entry name" value="Sulfatase_Mod_Factor_Kinase"/>
</dbReference>
<feature type="signal peptide" evidence="1">
    <location>
        <begin position="1"/>
        <end position="22"/>
    </location>
</feature>
<evidence type="ECO:0000313" key="3">
    <source>
        <dbReference type="EMBL" id="AQQ09632.1"/>
    </source>
</evidence>
<dbReference type="GO" id="GO:0120147">
    <property type="term" value="F:formylglycine-generating oxidase activity"/>
    <property type="evidence" value="ECO:0007669"/>
    <property type="project" value="TreeGrafter"/>
</dbReference>
<dbReference type="AlphaFoldDB" id="A0A1Q2HQ96"/>
<dbReference type="RefSeq" id="WP_161488138.1">
    <property type="nucleotide sequence ID" value="NZ_CP019633.1"/>
</dbReference>
<feature type="domain" description="Sulfatase-modifying factor enzyme-like" evidence="2">
    <location>
        <begin position="144"/>
        <end position="347"/>
    </location>
</feature>
<dbReference type="PANTHER" id="PTHR23150">
    <property type="entry name" value="SULFATASE MODIFYING FACTOR 1, 2"/>
    <property type="match status" value="1"/>
</dbReference>
<dbReference type="KEGG" id="pbu:L21SP3_01440"/>
<evidence type="ECO:0000256" key="1">
    <source>
        <dbReference type="SAM" id="SignalP"/>
    </source>
</evidence>
<name>A0A1Q2HQ96_9BACT</name>
<dbReference type="OrthoDB" id="285476at2"/>
<dbReference type="InterPro" id="IPR005532">
    <property type="entry name" value="SUMF_dom"/>
</dbReference>
<dbReference type="InterPro" id="IPR016187">
    <property type="entry name" value="CTDL_fold"/>
</dbReference>
<proteinExistence type="predicted"/>
<dbReference type="InterPro" id="IPR042095">
    <property type="entry name" value="SUMF_sf"/>
</dbReference>
<dbReference type="Pfam" id="PF03781">
    <property type="entry name" value="FGE-sulfatase"/>
    <property type="match status" value="1"/>
</dbReference>
<dbReference type="Proteomes" id="UP000188273">
    <property type="component" value="Chromosome"/>
</dbReference>
<accession>A0A1Q2HQ96</accession>
<keyword evidence="1" id="KW-0732">Signal</keyword>
<dbReference type="GO" id="GO:0004674">
    <property type="term" value="F:protein serine/threonine kinase activity"/>
    <property type="evidence" value="ECO:0007669"/>
    <property type="project" value="UniProtKB-EC"/>
</dbReference>
<dbReference type="EMBL" id="CP019633">
    <property type="protein sequence ID" value="AQQ09632.1"/>
    <property type="molecule type" value="Genomic_DNA"/>
</dbReference>
<gene>
    <name evidence="3" type="primary">pkn1_3</name>
    <name evidence="3" type="ORF">L21SP3_01440</name>
</gene>
<protein>
    <submittedName>
        <fullName evidence="3">Serine/threonine-protein kinase pkn1</fullName>
        <ecNumber evidence="3">2.7.11.1</ecNumber>
    </submittedName>
</protein>
<evidence type="ECO:0000259" key="2">
    <source>
        <dbReference type="Pfam" id="PF03781"/>
    </source>
</evidence>
<sequence length="348" mass="37651" precursor="true">MKRTILIVTAALTVLLSTQVFANSAPVVSNVSAYQRDDGSGVLDISFKLTDADNDRCSISVVASNDGGSTWTITPSSSALSGALTNVYPGNRSIAWNSKVDLPGVFGPNYRVKVTADDGQGPSGMVWVQINDPGVSGHEGFNGEMSKYETTNAQYCHFLNEALASGDIVISGGDVYGSGAPYDGQIYYDLDSSIAQISYNGSSFYVKTRDGYSMANHPVLEVSWYGSMAFASFYGWRLPTEWEWQAVADYNGTFTYGCGTTINTSIANYRYSTHPHGTTAVGAFGTYGYGMCDMAGNVWEWTNSIYSGSYRLIRGGCWSGPDHYCSVSRRSPTSPYHSSYGLGFRVCR</sequence>
<dbReference type="SUPFAM" id="SSF56436">
    <property type="entry name" value="C-type lectin-like"/>
    <property type="match status" value="1"/>
</dbReference>
<dbReference type="STRING" id="1940790.L21SP3_01440"/>
<evidence type="ECO:0000313" key="4">
    <source>
        <dbReference type="Proteomes" id="UP000188273"/>
    </source>
</evidence>
<keyword evidence="4" id="KW-1185">Reference proteome</keyword>
<organism evidence="3 4">
    <name type="scientific">Sedimentisphaera cyanobacteriorum</name>
    <dbReference type="NCBI Taxonomy" id="1940790"/>
    <lineage>
        <taxon>Bacteria</taxon>
        <taxon>Pseudomonadati</taxon>
        <taxon>Planctomycetota</taxon>
        <taxon>Phycisphaerae</taxon>
        <taxon>Sedimentisphaerales</taxon>
        <taxon>Sedimentisphaeraceae</taxon>
        <taxon>Sedimentisphaera</taxon>
    </lineage>
</organism>
<dbReference type="EC" id="2.7.11.1" evidence="3"/>
<dbReference type="PANTHER" id="PTHR23150:SF19">
    <property type="entry name" value="FORMYLGLYCINE-GENERATING ENZYME"/>
    <property type="match status" value="1"/>
</dbReference>
<dbReference type="Gene3D" id="3.90.1580.10">
    <property type="entry name" value="paralog of FGE (formylglycine-generating enzyme)"/>
    <property type="match status" value="1"/>
</dbReference>
<feature type="chain" id="PRO_5012342986" evidence="1">
    <location>
        <begin position="23"/>
        <end position="348"/>
    </location>
</feature>